<sequence>MSSVENQILQDIYRASSEGGFLTMRDLELNTSLTEWNLRPHLEDLKEASLIVEHPEGFQVAPKGKHFYKSNWG</sequence>
<dbReference type="OrthoDB" id="331798at2"/>
<organism evidence="1 2">
    <name type="scientific">Leptospira saintgironsiae</name>
    <dbReference type="NCBI Taxonomy" id="2023183"/>
    <lineage>
        <taxon>Bacteria</taxon>
        <taxon>Pseudomonadati</taxon>
        <taxon>Spirochaetota</taxon>
        <taxon>Spirochaetia</taxon>
        <taxon>Leptospirales</taxon>
        <taxon>Leptospiraceae</taxon>
        <taxon>Leptospira</taxon>
    </lineage>
</organism>
<dbReference type="EMBL" id="NPDR01000002">
    <property type="protein sequence ID" value="PJZ49858.1"/>
    <property type="molecule type" value="Genomic_DNA"/>
</dbReference>
<protein>
    <submittedName>
        <fullName evidence="1">Uncharacterized protein</fullName>
    </submittedName>
</protein>
<reference evidence="1 2" key="1">
    <citation type="submission" date="2017-07" db="EMBL/GenBank/DDBJ databases">
        <title>Leptospira spp. isolated from tropical soils.</title>
        <authorList>
            <person name="Thibeaux R."/>
            <person name="Iraola G."/>
            <person name="Ferres I."/>
            <person name="Bierque E."/>
            <person name="Girault D."/>
            <person name="Soupe-Gilbert M.-E."/>
            <person name="Picardeau M."/>
            <person name="Goarant C."/>
        </authorList>
    </citation>
    <scope>NUCLEOTIDE SEQUENCE [LARGE SCALE GENOMIC DNA]</scope>
    <source>
        <strain evidence="1 2">FH4-C-A2</strain>
    </source>
</reference>
<dbReference type="RefSeq" id="WP_100709452.1">
    <property type="nucleotide sequence ID" value="NZ_NPDR01000002.1"/>
</dbReference>
<accession>A0A2M9YE89</accession>
<dbReference type="Proteomes" id="UP000231926">
    <property type="component" value="Unassembled WGS sequence"/>
</dbReference>
<keyword evidence="2" id="KW-1185">Reference proteome</keyword>
<evidence type="ECO:0000313" key="2">
    <source>
        <dbReference type="Proteomes" id="UP000231926"/>
    </source>
</evidence>
<proteinExistence type="predicted"/>
<gene>
    <name evidence="1" type="ORF">CH362_05910</name>
</gene>
<comment type="caution">
    <text evidence="1">The sequence shown here is derived from an EMBL/GenBank/DDBJ whole genome shotgun (WGS) entry which is preliminary data.</text>
</comment>
<dbReference type="AlphaFoldDB" id="A0A2M9YE89"/>
<name>A0A2M9YE89_9LEPT</name>
<evidence type="ECO:0000313" key="1">
    <source>
        <dbReference type="EMBL" id="PJZ49858.1"/>
    </source>
</evidence>